<protein>
    <submittedName>
        <fullName evidence="1">Uncharacterized protein</fullName>
    </submittedName>
</protein>
<evidence type="ECO:0000313" key="2">
    <source>
        <dbReference type="Proteomes" id="UP000595437"/>
    </source>
</evidence>
<dbReference type="AlphaFoldDB" id="A0A7T8KJY1"/>
<evidence type="ECO:0000313" key="1">
    <source>
        <dbReference type="EMBL" id="QQP57309.1"/>
    </source>
</evidence>
<reference evidence="2" key="1">
    <citation type="submission" date="2021-01" db="EMBL/GenBank/DDBJ databases">
        <title>Caligus Genome Assembly.</title>
        <authorList>
            <person name="Gallardo-Escarate C."/>
        </authorList>
    </citation>
    <scope>NUCLEOTIDE SEQUENCE [LARGE SCALE GENOMIC DNA]</scope>
</reference>
<proteinExistence type="predicted"/>
<gene>
    <name evidence="1" type="ORF">FKW44_002242</name>
</gene>
<dbReference type="Proteomes" id="UP000595437">
    <property type="component" value="Chromosome 2"/>
</dbReference>
<organism evidence="1 2">
    <name type="scientific">Caligus rogercresseyi</name>
    <name type="common">Sea louse</name>
    <dbReference type="NCBI Taxonomy" id="217165"/>
    <lineage>
        <taxon>Eukaryota</taxon>
        <taxon>Metazoa</taxon>
        <taxon>Ecdysozoa</taxon>
        <taxon>Arthropoda</taxon>
        <taxon>Crustacea</taxon>
        <taxon>Multicrustacea</taxon>
        <taxon>Hexanauplia</taxon>
        <taxon>Copepoda</taxon>
        <taxon>Siphonostomatoida</taxon>
        <taxon>Caligidae</taxon>
        <taxon>Caligus</taxon>
    </lineage>
</organism>
<sequence length="52" mass="5974">MKQEKRSAIIILARAGRTASEIIKAPKLSRSKVFRVLKALKEKSKTQRKDHK</sequence>
<accession>A0A7T8KJY1</accession>
<keyword evidence="2" id="KW-1185">Reference proteome</keyword>
<name>A0A7T8KJY1_CALRO</name>
<dbReference type="EMBL" id="CP045891">
    <property type="protein sequence ID" value="QQP57309.1"/>
    <property type="molecule type" value="Genomic_DNA"/>
</dbReference>